<comment type="caution">
    <text evidence="1">The sequence shown here is derived from an EMBL/GenBank/DDBJ whole genome shotgun (WGS) entry which is preliminary data.</text>
</comment>
<organism evidence="1 2">
    <name type="scientific">Manihot esculenta</name>
    <name type="common">Cassava</name>
    <name type="synonym">Jatropha manihot</name>
    <dbReference type="NCBI Taxonomy" id="3983"/>
    <lineage>
        <taxon>Eukaryota</taxon>
        <taxon>Viridiplantae</taxon>
        <taxon>Streptophyta</taxon>
        <taxon>Embryophyta</taxon>
        <taxon>Tracheophyta</taxon>
        <taxon>Spermatophyta</taxon>
        <taxon>Magnoliopsida</taxon>
        <taxon>eudicotyledons</taxon>
        <taxon>Gunneridae</taxon>
        <taxon>Pentapetalae</taxon>
        <taxon>rosids</taxon>
        <taxon>fabids</taxon>
        <taxon>Malpighiales</taxon>
        <taxon>Euphorbiaceae</taxon>
        <taxon>Crotonoideae</taxon>
        <taxon>Manihoteae</taxon>
        <taxon>Manihot</taxon>
    </lineage>
</organism>
<name>A0ACB7GYP3_MANES</name>
<keyword evidence="2" id="KW-1185">Reference proteome</keyword>
<evidence type="ECO:0000313" key="2">
    <source>
        <dbReference type="Proteomes" id="UP000091857"/>
    </source>
</evidence>
<evidence type="ECO:0000313" key="1">
    <source>
        <dbReference type="EMBL" id="KAG8645542.1"/>
    </source>
</evidence>
<protein>
    <submittedName>
        <fullName evidence="1">Uncharacterized protein</fullName>
    </submittedName>
</protein>
<dbReference type="EMBL" id="CM004396">
    <property type="protein sequence ID" value="KAG8645542.1"/>
    <property type="molecule type" value="Genomic_DNA"/>
</dbReference>
<accession>A0ACB7GYP3</accession>
<reference evidence="2" key="1">
    <citation type="journal article" date="2016" name="Nat. Biotechnol.">
        <title>Sequencing wild and cultivated cassava and related species reveals extensive interspecific hybridization and genetic diversity.</title>
        <authorList>
            <person name="Bredeson J.V."/>
            <person name="Lyons J.B."/>
            <person name="Prochnik S.E."/>
            <person name="Wu G.A."/>
            <person name="Ha C.M."/>
            <person name="Edsinger-Gonzales E."/>
            <person name="Grimwood J."/>
            <person name="Schmutz J."/>
            <person name="Rabbi I.Y."/>
            <person name="Egesi C."/>
            <person name="Nauluvula P."/>
            <person name="Lebot V."/>
            <person name="Ndunguru J."/>
            <person name="Mkamilo G."/>
            <person name="Bart R.S."/>
            <person name="Setter T.L."/>
            <person name="Gleadow R.M."/>
            <person name="Kulakow P."/>
            <person name="Ferguson M.E."/>
            <person name="Rounsley S."/>
            <person name="Rokhsar D.S."/>
        </authorList>
    </citation>
    <scope>NUCLEOTIDE SEQUENCE [LARGE SCALE GENOMIC DNA]</scope>
    <source>
        <strain evidence="2">cv. AM560-2</strain>
    </source>
</reference>
<proteinExistence type="predicted"/>
<gene>
    <name evidence="1" type="ORF">MANES_10G058772v8</name>
</gene>
<sequence length="119" mass="13423">MLRNSKVVALKKKIVANQSSCYVSLESNNLTSDSSPNLLSFSIHLNEIIAGIVHHWSLLEFFLTFSNYAAQLTENFTYTRSKLQKGIQIVAMCAQSWTKLLFLTHPMVQSPNLLSFSII</sequence>
<dbReference type="Proteomes" id="UP000091857">
    <property type="component" value="Chromosome 10"/>
</dbReference>